<accession>A0A8R1IE75</accession>
<evidence type="ECO:0000313" key="1">
    <source>
        <dbReference type="EnsemblMetazoa" id="CJA25752.1"/>
    </source>
</evidence>
<reference evidence="2" key="1">
    <citation type="submission" date="2010-08" db="EMBL/GenBank/DDBJ databases">
        <authorList>
            <consortium name="Caenorhabditis japonica Sequencing Consortium"/>
            <person name="Wilson R.K."/>
        </authorList>
    </citation>
    <scope>NUCLEOTIDE SEQUENCE [LARGE SCALE GENOMIC DNA]</scope>
    <source>
        <strain evidence="2">DF5081</strain>
    </source>
</reference>
<dbReference type="Proteomes" id="UP000005237">
    <property type="component" value="Unassembled WGS sequence"/>
</dbReference>
<keyword evidence="2" id="KW-1185">Reference proteome</keyword>
<proteinExistence type="predicted"/>
<protein>
    <submittedName>
        <fullName evidence="1">Uncharacterized protein</fullName>
    </submittedName>
</protein>
<organism evidence="1 2">
    <name type="scientific">Caenorhabditis japonica</name>
    <dbReference type="NCBI Taxonomy" id="281687"/>
    <lineage>
        <taxon>Eukaryota</taxon>
        <taxon>Metazoa</taxon>
        <taxon>Ecdysozoa</taxon>
        <taxon>Nematoda</taxon>
        <taxon>Chromadorea</taxon>
        <taxon>Rhabditida</taxon>
        <taxon>Rhabditina</taxon>
        <taxon>Rhabditomorpha</taxon>
        <taxon>Rhabditoidea</taxon>
        <taxon>Rhabditidae</taxon>
        <taxon>Peloderinae</taxon>
        <taxon>Caenorhabditis</taxon>
    </lineage>
</organism>
<dbReference type="EnsemblMetazoa" id="CJA25752.1">
    <property type="protein sequence ID" value="CJA25752.1"/>
    <property type="gene ID" value="WBGene00181324"/>
</dbReference>
<evidence type="ECO:0000313" key="2">
    <source>
        <dbReference type="Proteomes" id="UP000005237"/>
    </source>
</evidence>
<dbReference type="AlphaFoldDB" id="A0A8R1IE75"/>
<sequence length="101" mass="11654">MNTAPEAFLKMLPRQAATHVQTMEGPSGRSHSPWLSCKAIRSGKRRRSMTEGCNGRVVGAQQQQQQHTPRLTDRHKDRRLDFARTNMPTDWEEVFFLNVFT</sequence>
<name>A0A8R1IE75_CAEJA</name>
<reference evidence="1" key="2">
    <citation type="submission" date="2022-06" db="UniProtKB">
        <authorList>
            <consortium name="EnsemblMetazoa"/>
        </authorList>
    </citation>
    <scope>IDENTIFICATION</scope>
    <source>
        <strain evidence="1">DF5081</strain>
    </source>
</reference>